<evidence type="ECO:0000256" key="5">
    <source>
        <dbReference type="ARBA" id="ARBA00022679"/>
    </source>
</evidence>
<dbReference type="EC" id="2.3.2.31" evidence="4"/>
<evidence type="ECO:0000256" key="9">
    <source>
        <dbReference type="ARBA" id="ARBA00022771"/>
    </source>
</evidence>
<comment type="pathway">
    <text evidence="3">Protein modification; protein ubiquitination.</text>
</comment>
<dbReference type="GO" id="GO:0008270">
    <property type="term" value="F:zinc ion binding"/>
    <property type="evidence" value="ECO:0007669"/>
    <property type="project" value="UniProtKB-KW"/>
</dbReference>
<dbReference type="GO" id="GO:0005737">
    <property type="term" value="C:cytoplasm"/>
    <property type="evidence" value="ECO:0007669"/>
    <property type="project" value="UniProtKB-ARBA"/>
</dbReference>
<dbReference type="SUPFAM" id="SSF57850">
    <property type="entry name" value="RING/U-box"/>
    <property type="match status" value="1"/>
</dbReference>
<evidence type="ECO:0000313" key="18">
    <source>
        <dbReference type="Proteomes" id="UP000186922"/>
    </source>
</evidence>
<gene>
    <name evidence="17" type="primary">RvY_19642-1</name>
    <name evidence="17" type="synonym">RvY_19642.1</name>
    <name evidence="17" type="ORF">RvY_19642</name>
</gene>
<keyword evidence="6" id="KW-0812">Transmembrane</keyword>
<keyword evidence="9 15" id="KW-0863">Zinc-finger</keyword>
<dbReference type="FunFam" id="3.30.40.10:FF:000051">
    <property type="entry name" value="RBR-type E3 ubiquitin transferase"/>
    <property type="match status" value="1"/>
</dbReference>
<keyword evidence="13" id="KW-0472">Membrane</keyword>
<dbReference type="GO" id="GO:0031090">
    <property type="term" value="C:organelle membrane"/>
    <property type="evidence" value="ECO:0007669"/>
    <property type="project" value="UniProtKB-ARBA"/>
</dbReference>
<dbReference type="OrthoDB" id="69641at2759"/>
<dbReference type="Gene3D" id="3.30.40.10">
    <property type="entry name" value="Zinc/RING finger domain, C3HC4 (zinc finger)"/>
    <property type="match status" value="1"/>
</dbReference>
<evidence type="ECO:0000313" key="17">
    <source>
        <dbReference type="EMBL" id="GAV10084.1"/>
    </source>
</evidence>
<organism evidence="17 18">
    <name type="scientific">Ramazzottius varieornatus</name>
    <name type="common">Water bear</name>
    <name type="synonym">Tardigrade</name>
    <dbReference type="NCBI Taxonomy" id="947166"/>
    <lineage>
        <taxon>Eukaryota</taxon>
        <taxon>Metazoa</taxon>
        <taxon>Ecdysozoa</taxon>
        <taxon>Tardigrada</taxon>
        <taxon>Eutardigrada</taxon>
        <taxon>Parachela</taxon>
        <taxon>Hypsibioidea</taxon>
        <taxon>Ramazzottiidae</taxon>
        <taxon>Ramazzottius</taxon>
    </lineage>
</organism>
<evidence type="ECO:0000256" key="1">
    <source>
        <dbReference type="ARBA" id="ARBA00001798"/>
    </source>
</evidence>
<evidence type="ECO:0000256" key="12">
    <source>
        <dbReference type="ARBA" id="ARBA00022989"/>
    </source>
</evidence>
<dbReference type="Proteomes" id="UP000186922">
    <property type="component" value="Unassembled WGS sequence"/>
</dbReference>
<evidence type="ECO:0000256" key="15">
    <source>
        <dbReference type="PROSITE-ProRule" id="PRU00175"/>
    </source>
</evidence>
<feature type="domain" description="RING-type" evidence="16">
    <location>
        <begin position="128"/>
        <end position="177"/>
    </location>
</feature>
<dbReference type="PROSITE" id="PS50089">
    <property type="entry name" value="ZF_RING_2"/>
    <property type="match status" value="1"/>
</dbReference>
<dbReference type="PROSITE" id="PS00518">
    <property type="entry name" value="ZF_RING_1"/>
    <property type="match status" value="1"/>
</dbReference>
<keyword evidence="11" id="KW-0862">Zinc</keyword>
<dbReference type="GO" id="GO:0061630">
    <property type="term" value="F:ubiquitin protein ligase activity"/>
    <property type="evidence" value="ECO:0007669"/>
    <property type="project" value="UniProtKB-EC"/>
</dbReference>
<proteinExistence type="inferred from homology"/>
<dbReference type="InterPro" id="IPR013083">
    <property type="entry name" value="Znf_RING/FYVE/PHD"/>
</dbReference>
<evidence type="ECO:0000256" key="6">
    <source>
        <dbReference type="ARBA" id="ARBA00022692"/>
    </source>
</evidence>
<dbReference type="AlphaFoldDB" id="A0A1D1WC22"/>
<evidence type="ECO:0000256" key="2">
    <source>
        <dbReference type="ARBA" id="ARBA00004167"/>
    </source>
</evidence>
<keyword evidence="18" id="KW-1185">Reference proteome</keyword>
<keyword evidence="8" id="KW-0677">Repeat</keyword>
<comment type="caution">
    <text evidence="17">The sequence shown here is derived from an EMBL/GenBank/DDBJ whole genome shotgun (WGS) entry which is preliminary data.</text>
</comment>
<dbReference type="EMBL" id="BDGG01000168">
    <property type="protein sequence ID" value="GAV10084.1"/>
    <property type="molecule type" value="Genomic_DNA"/>
</dbReference>
<protein>
    <recommendedName>
        <fullName evidence="4">RBR-type E3 ubiquitin transferase</fullName>
        <ecNumber evidence="4">2.3.2.31</ecNumber>
    </recommendedName>
</protein>
<comment type="subcellular location">
    <subcellularLocation>
        <location evidence="2">Membrane</location>
        <topology evidence="2">Single-pass membrane protein</topology>
    </subcellularLocation>
</comment>
<keyword evidence="12" id="KW-1133">Transmembrane helix</keyword>
<accession>A0A1D1WC22</accession>
<dbReference type="SMART" id="SM00184">
    <property type="entry name" value="RING"/>
    <property type="match status" value="1"/>
</dbReference>
<evidence type="ECO:0000256" key="7">
    <source>
        <dbReference type="ARBA" id="ARBA00022723"/>
    </source>
</evidence>
<dbReference type="InterPro" id="IPR001841">
    <property type="entry name" value="Znf_RING"/>
</dbReference>
<evidence type="ECO:0000256" key="14">
    <source>
        <dbReference type="ARBA" id="ARBA00038342"/>
    </source>
</evidence>
<evidence type="ECO:0000256" key="8">
    <source>
        <dbReference type="ARBA" id="ARBA00022737"/>
    </source>
</evidence>
<evidence type="ECO:0000256" key="10">
    <source>
        <dbReference type="ARBA" id="ARBA00022786"/>
    </source>
</evidence>
<keyword evidence="5" id="KW-0808">Transferase</keyword>
<comment type="similarity">
    <text evidence="14">Belongs to the RBR family. RNF144 subfamily.</text>
</comment>
<keyword evidence="10" id="KW-0833">Ubl conjugation pathway</keyword>
<evidence type="ECO:0000259" key="16">
    <source>
        <dbReference type="PROSITE" id="PS50089"/>
    </source>
</evidence>
<sequence>MTRKSSVVLDNFSLGYARGRHVDWCPSSQAQSVEVQAKKIWEDNGHQAVLYELFQFATDRATSGDYFPFASPCLPIFPHDVVSAANCSSLVDSHNLLVVSHPVKLFRSMVHFDDNRVVVVFQRQQHRCPVCFGSFAGTEFTRLTNCRHFVCKECIKSLCRSLIKEGSLHKLQCMECQEELNPFDVQLSVEPLLWDKYQQFQLDNALSSMQARKTSFNPLLRAQK</sequence>
<evidence type="ECO:0000256" key="4">
    <source>
        <dbReference type="ARBA" id="ARBA00012251"/>
    </source>
</evidence>
<evidence type="ECO:0000256" key="13">
    <source>
        <dbReference type="ARBA" id="ARBA00023136"/>
    </source>
</evidence>
<comment type="catalytic activity">
    <reaction evidence="1">
        <text>[E2 ubiquitin-conjugating enzyme]-S-ubiquitinyl-L-cysteine + [acceptor protein]-L-lysine = [E2 ubiquitin-conjugating enzyme]-L-cysteine + [acceptor protein]-N(6)-ubiquitinyl-L-lysine.</text>
        <dbReference type="EC" id="2.3.2.31"/>
    </reaction>
</comment>
<name>A0A1D1WC22_RAMVA</name>
<evidence type="ECO:0000256" key="3">
    <source>
        <dbReference type="ARBA" id="ARBA00004906"/>
    </source>
</evidence>
<evidence type="ECO:0000256" key="11">
    <source>
        <dbReference type="ARBA" id="ARBA00022833"/>
    </source>
</evidence>
<reference evidence="17 18" key="1">
    <citation type="journal article" date="2016" name="Nat. Commun.">
        <title>Extremotolerant tardigrade genome and improved radiotolerance of human cultured cells by tardigrade-unique protein.</title>
        <authorList>
            <person name="Hashimoto T."/>
            <person name="Horikawa D.D."/>
            <person name="Saito Y."/>
            <person name="Kuwahara H."/>
            <person name="Kozuka-Hata H."/>
            <person name="Shin-I T."/>
            <person name="Minakuchi Y."/>
            <person name="Ohishi K."/>
            <person name="Motoyama A."/>
            <person name="Aizu T."/>
            <person name="Enomoto A."/>
            <person name="Kondo K."/>
            <person name="Tanaka S."/>
            <person name="Hara Y."/>
            <person name="Koshikawa S."/>
            <person name="Sagara H."/>
            <person name="Miura T."/>
            <person name="Yokobori S."/>
            <person name="Miyagawa K."/>
            <person name="Suzuki Y."/>
            <person name="Kubo T."/>
            <person name="Oyama M."/>
            <person name="Kohara Y."/>
            <person name="Fujiyama A."/>
            <person name="Arakawa K."/>
            <person name="Katayama T."/>
            <person name="Toyoda A."/>
            <person name="Kunieda T."/>
        </authorList>
    </citation>
    <scope>NUCLEOTIDE SEQUENCE [LARGE SCALE GENOMIC DNA]</scope>
    <source>
        <strain evidence="17 18">YOKOZUNA-1</strain>
    </source>
</reference>
<keyword evidence="7" id="KW-0479">Metal-binding</keyword>
<feature type="non-terminal residue" evidence="17">
    <location>
        <position position="224"/>
    </location>
</feature>
<dbReference type="InterPro" id="IPR017907">
    <property type="entry name" value="Znf_RING_CS"/>
</dbReference>